<gene>
    <name evidence="2" type="ORF">ASIM_LOCUS5046</name>
</gene>
<feature type="domain" description="Glutaminase EF-hand" evidence="1">
    <location>
        <begin position="27"/>
        <end position="100"/>
    </location>
</feature>
<proteinExistence type="predicted"/>
<dbReference type="EMBL" id="UYRR01009467">
    <property type="protein sequence ID" value="VDK24913.1"/>
    <property type="molecule type" value="Genomic_DNA"/>
</dbReference>
<organism evidence="4">
    <name type="scientific">Anisakis simplex</name>
    <name type="common">Herring worm</name>
    <dbReference type="NCBI Taxonomy" id="6269"/>
    <lineage>
        <taxon>Eukaryota</taxon>
        <taxon>Metazoa</taxon>
        <taxon>Ecdysozoa</taxon>
        <taxon>Nematoda</taxon>
        <taxon>Chromadorea</taxon>
        <taxon>Rhabditida</taxon>
        <taxon>Spirurina</taxon>
        <taxon>Ascaridomorpha</taxon>
        <taxon>Ascaridoidea</taxon>
        <taxon>Anisakidae</taxon>
        <taxon>Anisakis</taxon>
        <taxon>Anisakis simplex complex</taxon>
    </lineage>
</organism>
<reference evidence="2 3" key="2">
    <citation type="submission" date="2018-11" db="EMBL/GenBank/DDBJ databases">
        <authorList>
            <consortium name="Pathogen Informatics"/>
        </authorList>
    </citation>
    <scope>NUCLEOTIDE SEQUENCE [LARGE SCALE GENOMIC DNA]</scope>
</reference>
<keyword evidence="3" id="KW-1185">Reference proteome</keyword>
<evidence type="ECO:0000313" key="4">
    <source>
        <dbReference type="WBParaSite" id="ASIM_0000524201-mRNA-1"/>
    </source>
</evidence>
<dbReference type="AlphaFoldDB" id="A0A0M3JCB2"/>
<sequence length="112" mass="12762">MSATRALTRTLSTDSSASCGTRITPHIADVVFDLYRNPDTDTLSLYRLLKLLKECGIREDDPRLASFMKAIALEERRQSVSDMKPSELSNNLDRDTFKRFFFLECLKLLTAP</sequence>
<dbReference type="InterPro" id="IPR041541">
    <property type="entry name" value="Glutaminase_EF-hand"/>
</dbReference>
<reference evidence="4" key="1">
    <citation type="submission" date="2017-02" db="UniProtKB">
        <authorList>
            <consortium name="WormBaseParasite"/>
        </authorList>
    </citation>
    <scope>IDENTIFICATION</scope>
</reference>
<evidence type="ECO:0000313" key="2">
    <source>
        <dbReference type="EMBL" id="VDK24913.1"/>
    </source>
</evidence>
<evidence type="ECO:0000313" key="3">
    <source>
        <dbReference type="Proteomes" id="UP000267096"/>
    </source>
</evidence>
<dbReference type="Proteomes" id="UP000267096">
    <property type="component" value="Unassembled WGS sequence"/>
</dbReference>
<name>A0A0M3JCB2_ANISI</name>
<protein>
    <submittedName>
        <fullName evidence="4">EF-hand_14 domain-containing protein</fullName>
    </submittedName>
</protein>
<accession>A0A0M3JCB2</accession>
<dbReference type="Gene3D" id="1.10.238.210">
    <property type="match status" value="1"/>
</dbReference>
<dbReference type="WBParaSite" id="ASIM_0000524201-mRNA-1">
    <property type="protein sequence ID" value="ASIM_0000524201-mRNA-1"/>
    <property type="gene ID" value="ASIM_0000524201"/>
</dbReference>
<dbReference type="Pfam" id="PF17959">
    <property type="entry name" value="EF-hand_14"/>
    <property type="match status" value="1"/>
</dbReference>
<evidence type="ECO:0000259" key="1">
    <source>
        <dbReference type="Pfam" id="PF17959"/>
    </source>
</evidence>